<reference evidence="1 2" key="1">
    <citation type="submission" date="2020-09" db="EMBL/GenBank/DDBJ databases">
        <title>De no assembly of potato wild relative species, Solanum commersonii.</title>
        <authorList>
            <person name="Cho K."/>
        </authorList>
    </citation>
    <scope>NUCLEOTIDE SEQUENCE [LARGE SCALE GENOMIC DNA]</scope>
    <source>
        <strain evidence="1">LZ3.2</strain>
        <tissue evidence="1">Leaf</tissue>
    </source>
</reference>
<organism evidence="1 2">
    <name type="scientific">Solanum commersonii</name>
    <name type="common">Commerson's wild potato</name>
    <name type="synonym">Commerson's nightshade</name>
    <dbReference type="NCBI Taxonomy" id="4109"/>
    <lineage>
        <taxon>Eukaryota</taxon>
        <taxon>Viridiplantae</taxon>
        <taxon>Streptophyta</taxon>
        <taxon>Embryophyta</taxon>
        <taxon>Tracheophyta</taxon>
        <taxon>Spermatophyta</taxon>
        <taxon>Magnoliopsida</taxon>
        <taxon>eudicotyledons</taxon>
        <taxon>Gunneridae</taxon>
        <taxon>Pentapetalae</taxon>
        <taxon>asterids</taxon>
        <taxon>lamiids</taxon>
        <taxon>Solanales</taxon>
        <taxon>Solanaceae</taxon>
        <taxon>Solanoideae</taxon>
        <taxon>Solaneae</taxon>
        <taxon>Solanum</taxon>
    </lineage>
</organism>
<protein>
    <submittedName>
        <fullName evidence="1">Uncharacterized protein</fullName>
    </submittedName>
</protein>
<evidence type="ECO:0000313" key="1">
    <source>
        <dbReference type="EMBL" id="KAG5587346.1"/>
    </source>
</evidence>
<dbReference type="Proteomes" id="UP000824120">
    <property type="component" value="Chromosome 9"/>
</dbReference>
<dbReference type="EMBL" id="JACXVP010000009">
    <property type="protein sequence ID" value="KAG5587346.1"/>
    <property type="molecule type" value="Genomic_DNA"/>
</dbReference>
<evidence type="ECO:0000313" key="2">
    <source>
        <dbReference type="Proteomes" id="UP000824120"/>
    </source>
</evidence>
<dbReference type="OrthoDB" id="1304290at2759"/>
<keyword evidence="2" id="KW-1185">Reference proteome</keyword>
<proteinExistence type="predicted"/>
<sequence>MQKYSIKKLYIAMRGGFQKVPSRRIIYNNPEGIKWIFITRLIILNRSNNHYFSNEHYRYSLPHLDGKKSSNFLG</sequence>
<comment type="caution">
    <text evidence="1">The sequence shown here is derived from an EMBL/GenBank/DDBJ whole genome shotgun (WGS) entry which is preliminary data.</text>
</comment>
<name>A0A9J5XI47_SOLCO</name>
<gene>
    <name evidence="1" type="ORF">H5410_047780</name>
</gene>
<dbReference type="AlphaFoldDB" id="A0A9J5XI47"/>
<accession>A0A9J5XI47</accession>